<evidence type="ECO:0000256" key="2">
    <source>
        <dbReference type="SAM" id="Phobius"/>
    </source>
</evidence>
<evidence type="ECO:0000313" key="5">
    <source>
        <dbReference type="EMBL" id="KTR28757.1"/>
    </source>
</evidence>
<dbReference type="SUPFAM" id="SSF51735">
    <property type="entry name" value="NAD(P)-binding Rossmann-fold domains"/>
    <property type="match status" value="1"/>
</dbReference>
<gene>
    <name evidence="4" type="ORF">AS033_09300</name>
    <name evidence="5" type="ORF">RSA11_00035</name>
</gene>
<dbReference type="PROSITE" id="PS51201">
    <property type="entry name" value="RCK_N"/>
    <property type="match status" value="1"/>
</dbReference>
<dbReference type="Gene3D" id="1.10.287.70">
    <property type="match status" value="1"/>
</dbReference>
<reference evidence="5 7" key="2">
    <citation type="journal article" date="2016" name="Front. Microbiol.">
        <title>Genomic Resource of Rice Seed Associated Bacteria.</title>
        <authorList>
            <person name="Midha S."/>
            <person name="Bansal K."/>
            <person name="Sharma S."/>
            <person name="Kumar N."/>
            <person name="Patil P.P."/>
            <person name="Chaudhry V."/>
            <person name="Patil P.B."/>
        </authorList>
    </citation>
    <scope>NUCLEOTIDE SEQUENCE [LARGE SCALE GENOMIC DNA]</scope>
    <source>
        <strain evidence="5 7">RSA11</strain>
    </source>
</reference>
<keyword evidence="2" id="KW-0472">Membrane</keyword>
<dbReference type="Gene3D" id="3.40.50.720">
    <property type="entry name" value="NAD(P)-binding Rossmann-like Domain"/>
    <property type="match status" value="1"/>
</dbReference>
<evidence type="ECO:0000256" key="1">
    <source>
        <dbReference type="ARBA" id="ARBA00004651"/>
    </source>
</evidence>
<dbReference type="InterPro" id="IPR013099">
    <property type="entry name" value="K_chnl_dom"/>
</dbReference>
<evidence type="ECO:0000313" key="7">
    <source>
        <dbReference type="Proteomes" id="UP000072605"/>
    </source>
</evidence>
<proteinExistence type="predicted"/>
<dbReference type="PANTHER" id="PTHR43833">
    <property type="entry name" value="POTASSIUM CHANNEL PROTEIN 2-RELATED-RELATED"/>
    <property type="match status" value="1"/>
</dbReference>
<dbReference type="SUPFAM" id="SSF81324">
    <property type="entry name" value="Voltage-gated potassium channels"/>
    <property type="match status" value="1"/>
</dbReference>
<dbReference type="Proteomes" id="UP000072605">
    <property type="component" value="Unassembled WGS sequence"/>
</dbReference>
<feature type="domain" description="RCK N-terminal" evidence="3">
    <location>
        <begin position="121"/>
        <end position="241"/>
    </location>
</feature>
<dbReference type="OrthoDB" id="9785285at2"/>
<evidence type="ECO:0000313" key="6">
    <source>
        <dbReference type="Proteomes" id="UP000053797"/>
    </source>
</evidence>
<feature type="transmembrane region" description="Helical" evidence="2">
    <location>
        <begin position="80"/>
        <end position="101"/>
    </location>
</feature>
<dbReference type="Proteomes" id="UP000053797">
    <property type="component" value="Unassembled WGS sequence"/>
</dbReference>
<accession>A0A0V8GHC6</accession>
<dbReference type="GO" id="GO:0006813">
    <property type="term" value="P:potassium ion transport"/>
    <property type="evidence" value="ECO:0007669"/>
    <property type="project" value="InterPro"/>
</dbReference>
<keyword evidence="2" id="KW-0812">Transmembrane</keyword>
<dbReference type="EMBL" id="LNQL01000002">
    <property type="protein sequence ID" value="KSU49551.1"/>
    <property type="molecule type" value="Genomic_DNA"/>
</dbReference>
<dbReference type="InterPro" id="IPR050721">
    <property type="entry name" value="Trk_Ktr_HKT_K-transport"/>
</dbReference>
<keyword evidence="2" id="KW-1133">Transmembrane helix</keyword>
<evidence type="ECO:0000259" key="3">
    <source>
        <dbReference type="PROSITE" id="PS51201"/>
    </source>
</evidence>
<dbReference type="InterPro" id="IPR036291">
    <property type="entry name" value="NAD(P)-bd_dom_sf"/>
</dbReference>
<comment type="caution">
    <text evidence="4">The sequence shown here is derived from an EMBL/GenBank/DDBJ whole genome shotgun (WGS) entry which is preliminary data.</text>
</comment>
<comment type="subcellular location">
    <subcellularLocation>
        <location evidence="1">Cell membrane</location>
        <topology evidence="1">Multi-pass membrane protein</topology>
    </subcellularLocation>
</comment>
<protein>
    <submittedName>
        <fullName evidence="4">Ion transporter</fullName>
    </submittedName>
</protein>
<dbReference type="PANTHER" id="PTHR43833:SF9">
    <property type="entry name" value="POTASSIUM CHANNEL PROTEIN YUGO-RELATED"/>
    <property type="match status" value="1"/>
</dbReference>
<sequence length="339" mass="38164">MFERNEKNMVWLRFLRKVSFLRMRTLGYASLIFVFGVAGIMYALEPETFGSYFRAVYWTMTTVVTVGYGDFFPNSDTGRILTIFVFIFGIGIVGGLISKLVDGVQLIRNQKERGLLQVKETGHTVVFGYSRRSKHVIESLLEHTDVVLVDDLEREPFSHPRFHYVCGDPALTSTLERAHIEKAVRAIVLADHSIPPVHADGRTLLIASSIERANPNIYTIVEMMLEEHLDSFEQVKVDEVLLGDETIARMAILASHHPGVTKVVTNLLTKDGEGMFSIPTRPEWATYRDAFHALLEEGVTILSDGKRLDLNRRLDETIPKNGTLIVLCSEETANRIGAI</sequence>
<evidence type="ECO:0000313" key="4">
    <source>
        <dbReference type="EMBL" id="KSU49551.1"/>
    </source>
</evidence>
<dbReference type="Pfam" id="PF02254">
    <property type="entry name" value="TrkA_N"/>
    <property type="match status" value="1"/>
</dbReference>
<dbReference type="Pfam" id="PF07885">
    <property type="entry name" value="Ion_trans_2"/>
    <property type="match status" value="1"/>
</dbReference>
<name>A0A0V8GHC6_9BACL</name>
<reference evidence="4 6" key="1">
    <citation type="journal article" date="2015" name="Int. J. Syst. Evol. Microbiol.">
        <title>Exiguobacterium enclense sp. nov., isolated from sediment.</title>
        <authorList>
            <person name="Dastager S.G."/>
            <person name="Mawlankar R."/>
            <person name="Sonalkar V.V."/>
            <person name="Thorat M.N."/>
            <person name="Mual P."/>
            <person name="Verma A."/>
            <person name="Krishnamurthi S."/>
            <person name="Tang S.K."/>
            <person name="Li W.J."/>
        </authorList>
    </citation>
    <scope>NUCLEOTIDE SEQUENCE [LARGE SCALE GENOMIC DNA]</scope>
    <source>
        <strain evidence="4 6">NIO-1109</strain>
    </source>
</reference>
<feature type="transmembrane region" description="Helical" evidence="2">
    <location>
        <begin position="21"/>
        <end position="43"/>
    </location>
</feature>
<dbReference type="EMBL" id="LDQV01000001">
    <property type="protein sequence ID" value="KTR28757.1"/>
    <property type="molecule type" value="Genomic_DNA"/>
</dbReference>
<dbReference type="AlphaFoldDB" id="A0A0V8GHC6"/>
<dbReference type="GO" id="GO:0005886">
    <property type="term" value="C:plasma membrane"/>
    <property type="evidence" value="ECO:0007669"/>
    <property type="project" value="UniProtKB-SubCell"/>
</dbReference>
<dbReference type="InterPro" id="IPR003148">
    <property type="entry name" value="RCK_N"/>
</dbReference>
<organism evidence="4 6">
    <name type="scientific">Exiguobacterium indicum</name>
    <dbReference type="NCBI Taxonomy" id="296995"/>
    <lineage>
        <taxon>Bacteria</taxon>
        <taxon>Bacillati</taxon>
        <taxon>Bacillota</taxon>
        <taxon>Bacilli</taxon>
        <taxon>Bacillales</taxon>
        <taxon>Bacillales Family XII. Incertae Sedis</taxon>
        <taxon>Exiguobacterium</taxon>
    </lineage>
</organism>